<comment type="caution">
    <text evidence="1">The sequence shown here is derived from an EMBL/GenBank/DDBJ whole genome shotgun (WGS) entry which is preliminary data.</text>
</comment>
<accession>A0ABD0MF19</accession>
<gene>
    <name evidence="1" type="ORF">M9458_057600</name>
</gene>
<keyword evidence="2" id="KW-1185">Reference proteome</keyword>
<name>A0ABD0MF19_CIRMR</name>
<organism evidence="1 2">
    <name type="scientific">Cirrhinus mrigala</name>
    <name type="common">Mrigala</name>
    <dbReference type="NCBI Taxonomy" id="683832"/>
    <lineage>
        <taxon>Eukaryota</taxon>
        <taxon>Metazoa</taxon>
        <taxon>Chordata</taxon>
        <taxon>Craniata</taxon>
        <taxon>Vertebrata</taxon>
        <taxon>Euteleostomi</taxon>
        <taxon>Actinopterygii</taxon>
        <taxon>Neopterygii</taxon>
        <taxon>Teleostei</taxon>
        <taxon>Ostariophysi</taxon>
        <taxon>Cypriniformes</taxon>
        <taxon>Cyprinidae</taxon>
        <taxon>Labeoninae</taxon>
        <taxon>Labeonini</taxon>
        <taxon>Cirrhinus</taxon>
    </lineage>
</organism>
<feature type="non-terminal residue" evidence="1">
    <location>
        <position position="1"/>
    </location>
</feature>
<sequence>LPSTMAPPIVTSLYCLVFPLDFVLCSSPGSPSSTEASSHIDSVFLPVHPFCLFLFLFTA</sequence>
<reference evidence="1 2" key="1">
    <citation type="submission" date="2024-05" db="EMBL/GenBank/DDBJ databases">
        <title>Genome sequencing and assembly of Indian major carp, Cirrhinus mrigala (Hamilton, 1822).</title>
        <authorList>
            <person name="Mohindra V."/>
            <person name="Chowdhury L.M."/>
            <person name="Lal K."/>
            <person name="Jena J.K."/>
        </authorList>
    </citation>
    <scope>NUCLEOTIDE SEQUENCE [LARGE SCALE GENOMIC DNA]</scope>
    <source>
        <strain evidence="1">CM1030</strain>
        <tissue evidence="1">Blood</tissue>
    </source>
</reference>
<dbReference type="Proteomes" id="UP001529510">
    <property type="component" value="Unassembled WGS sequence"/>
</dbReference>
<evidence type="ECO:0000313" key="2">
    <source>
        <dbReference type="Proteomes" id="UP001529510"/>
    </source>
</evidence>
<dbReference type="AlphaFoldDB" id="A0ABD0MF19"/>
<evidence type="ECO:0000313" key="1">
    <source>
        <dbReference type="EMBL" id="KAL0147076.1"/>
    </source>
</evidence>
<feature type="non-terminal residue" evidence="1">
    <location>
        <position position="59"/>
    </location>
</feature>
<protein>
    <submittedName>
        <fullName evidence="1">Uncharacterized protein</fullName>
    </submittedName>
</protein>
<proteinExistence type="predicted"/>
<dbReference type="EMBL" id="JAMKFB020000831">
    <property type="protein sequence ID" value="KAL0147076.1"/>
    <property type="molecule type" value="Genomic_DNA"/>
</dbReference>